<sequence length="178" mass="19653">MLPLRRVFALLVPGLLALLAGQATAQEQDAEWWTYQTQRAGLAYTVKLDMGLRRAFPLSGFPYVLVTRVNYAPATGDGLPAVADQDRLESLSDDIAAAIGRKTRSLYAGTTFSQGQQQSYFYVIDPNGLESIATSLQARLCQACKTGAAIQADPAWELYREQLLPDAETRQRYGLRSY</sequence>
<evidence type="ECO:0000256" key="1">
    <source>
        <dbReference type="SAM" id="SignalP"/>
    </source>
</evidence>
<reference evidence="3 4" key="1">
    <citation type="journal article" date="2013" name="Front. Microbiol.">
        <title>The genome of the endophytic bacterium H. frisingense GSF30(T) identifies diverse strategies in the Herbaspirillum genus to interact with plants.</title>
        <authorList>
            <person name="Straub D."/>
            <person name="Rothballer M."/>
            <person name="Hartmann A."/>
            <person name="Ludewig U."/>
        </authorList>
    </citation>
    <scope>NUCLEOTIDE SEQUENCE [LARGE SCALE GENOMIC DNA]</scope>
    <source>
        <strain evidence="3 4">GSF30</strain>
    </source>
</reference>
<dbReference type="EMBL" id="AEEC02000004">
    <property type="protein sequence ID" value="EOA05965.1"/>
    <property type="molecule type" value="Genomic_DNA"/>
</dbReference>
<organism evidence="3 4">
    <name type="scientific">Herbaspirillum frisingense GSF30</name>
    <dbReference type="NCBI Taxonomy" id="864073"/>
    <lineage>
        <taxon>Bacteria</taxon>
        <taxon>Pseudomonadati</taxon>
        <taxon>Pseudomonadota</taxon>
        <taxon>Betaproteobacteria</taxon>
        <taxon>Burkholderiales</taxon>
        <taxon>Oxalobacteraceae</taxon>
        <taxon>Herbaspirillum</taxon>
    </lineage>
</organism>
<keyword evidence="1" id="KW-0732">Signal</keyword>
<evidence type="ECO:0000313" key="4">
    <source>
        <dbReference type="Proteomes" id="UP000006772"/>
    </source>
</evidence>
<evidence type="ECO:0000259" key="2">
    <source>
        <dbReference type="Pfam" id="PF05117"/>
    </source>
</evidence>
<accession>A0AAI9IH62</accession>
<protein>
    <recommendedName>
        <fullName evidence="2">DUF695 domain-containing protein</fullName>
    </recommendedName>
</protein>
<feature type="signal peptide" evidence="1">
    <location>
        <begin position="1"/>
        <end position="25"/>
    </location>
</feature>
<proteinExistence type="predicted"/>
<dbReference type="RefSeq" id="WP_006461943.1">
    <property type="nucleotide sequence ID" value="NZ_AEEC02000004.1"/>
</dbReference>
<feature type="domain" description="DUF695" evidence="2">
    <location>
        <begin position="31"/>
        <end position="163"/>
    </location>
</feature>
<dbReference type="Pfam" id="PF05117">
    <property type="entry name" value="DUF695"/>
    <property type="match status" value="1"/>
</dbReference>
<comment type="caution">
    <text evidence="3">The sequence shown here is derived from an EMBL/GenBank/DDBJ whole genome shotgun (WGS) entry which is preliminary data.</text>
</comment>
<feature type="chain" id="PRO_5042579244" description="DUF695 domain-containing protein" evidence="1">
    <location>
        <begin position="26"/>
        <end position="178"/>
    </location>
</feature>
<dbReference type="AlphaFoldDB" id="A0AAI9IH62"/>
<evidence type="ECO:0000313" key="3">
    <source>
        <dbReference type="EMBL" id="EOA05965.1"/>
    </source>
</evidence>
<gene>
    <name evidence="3" type="ORF">HFRIS_003973</name>
</gene>
<name>A0AAI9IH62_9BURK</name>
<dbReference type="InterPro" id="IPR016097">
    <property type="entry name" value="DUF695"/>
</dbReference>
<dbReference type="Proteomes" id="UP000006772">
    <property type="component" value="Unassembled WGS sequence"/>
</dbReference>